<dbReference type="AlphaFoldDB" id="A0A4U3A8U9"/>
<evidence type="ECO:0000313" key="1">
    <source>
        <dbReference type="EMBL" id="TKI83789.1"/>
    </source>
</evidence>
<proteinExistence type="predicted"/>
<gene>
    <name evidence="1" type="ORF">FC701_16365</name>
</gene>
<evidence type="ECO:0000313" key="2">
    <source>
        <dbReference type="Proteomes" id="UP000305524"/>
    </source>
</evidence>
<dbReference type="RefSeq" id="WP_137058055.1">
    <property type="nucleotide sequence ID" value="NZ_SZOD01000380.1"/>
</dbReference>
<protein>
    <submittedName>
        <fullName evidence="1">Uncharacterized protein</fullName>
    </submittedName>
</protein>
<sequence>MTETVKIEELNTFLPLASLEALPAEDQKLRLQYWKEHFSSKEILEGLGTYKRKLYDLYKRHEITTQKTVHLKRKGKEMTNFKGDIPTDLQYPHSTEPVQTQTPAPTIPLQDVPVIPESEPTTIPLEPIEHIESSIPESFHLHYAGLKSKQKVIHQLQALANLLEGESHEEYQFSIKIHTPSQK</sequence>
<accession>A0A4U3A8U9</accession>
<reference evidence="1 2" key="1">
    <citation type="journal article" date="2019" name="Environ. Microbiol.">
        <title>An active ?-lactamase is a part of an orchestrated cell wall stress resistance network of Bacillus subtilis and related rhizosphere species.</title>
        <authorList>
            <person name="Bucher T."/>
            <person name="Keren-Paz A."/>
            <person name="Hausser J."/>
            <person name="Olender T."/>
            <person name="Cytryn E."/>
            <person name="Kolodkin-Gal I."/>
        </authorList>
    </citation>
    <scope>NUCLEOTIDE SEQUENCE [LARGE SCALE GENOMIC DNA]</scope>
    <source>
        <strain evidence="1 2">I186</strain>
    </source>
</reference>
<name>A0A4U3A8U9_BACMY</name>
<comment type="caution">
    <text evidence="1">The sequence shown here is derived from an EMBL/GenBank/DDBJ whole genome shotgun (WGS) entry which is preliminary data.</text>
</comment>
<dbReference type="EMBL" id="SZOD01000380">
    <property type="protein sequence ID" value="TKI83789.1"/>
    <property type="molecule type" value="Genomic_DNA"/>
</dbReference>
<dbReference type="Proteomes" id="UP000305524">
    <property type="component" value="Unassembled WGS sequence"/>
</dbReference>
<organism evidence="1 2">
    <name type="scientific">Bacillus mycoides</name>
    <dbReference type="NCBI Taxonomy" id="1405"/>
    <lineage>
        <taxon>Bacteria</taxon>
        <taxon>Bacillati</taxon>
        <taxon>Bacillota</taxon>
        <taxon>Bacilli</taxon>
        <taxon>Bacillales</taxon>
        <taxon>Bacillaceae</taxon>
        <taxon>Bacillus</taxon>
        <taxon>Bacillus cereus group</taxon>
    </lineage>
</organism>